<evidence type="ECO:0000313" key="2">
    <source>
        <dbReference type="Proteomes" id="UP000000447"/>
    </source>
</evidence>
<protein>
    <submittedName>
        <fullName evidence="1">Uncharacterized protein</fullName>
    </submittedName>
</protein>
<keyword evidence="2" id="KW-1185">Reference proteome</keyword>
<gene>
    <name evidence="1" type="ordered locus">trd_0222</name>
</gene>
<proteinExistence type="predicted"/>
<name>B9KXN5_THERP</name>
<dbReference type="EMBL" id="CP001275">
    <property type="protein sequence ID" value="ACM04736.1"/>
    <property type="molecule type" value="Genomic_DNA"/>
</dbReference>
<accession>B9KXN5</accession>
<dbReference type="Proteomes" id="UP000000447">
    <property type="component" value="Chromosome"/>
</dbReference>
<dbReference type="HOGENOM" id="CLU_3141708_0_0_0"/>
<organism evidence="1 2">
    <name type="scientific">Thermomicrobium roseum (strain ATCC 27502 / DSM 5159 / P-2)</name>
    <dbReference type="NCBI Taxonomy" id="309801"/>
    <lineage>
        <taxon>Bacteria</taxon>
        <taxon>Pseudomonadati</taxon>
        <taxon>Thermomicrobiota</taxon>
        <taxon>Thermomicrobia</taxon>
        <taxon>Thermomicrobiales</taxon>
        <taxon>Thermomicrobiaceae</taxon>
        <taxon>Thermomicrobium</taxon>
    </lineage>
</organism>
<evidence type="ECO:0000313" key="1">
    <source>
        <dbReference type="EMBL" id="ACM04736.1"/>
    </source>
</evidence>
<dbReference type="STRING" id="309801.trd_0222"/>
<reference evidence="1 2" key="1">
    <citation type="journal article" date="2009" name="PLoS ONE">
        <title>Complete genome sequence of the aerobic CO-oxidizing thermophile Thermomicrobium roseum.</title>
        <authorList>
            <person name="Wu D."/>
            <person name="Raymond J."/>
            <person name="Wu M."/>
            <person name="Chatterji S."/>
            <person name="Ren Q."/>
            <person name="Graham J.E."/>
            <person name="Bryant D.A."/>
            <person name="Robb F."/>
            <person name="Colman A."/>
            <person name="Tallon L.J."/>
            <person name="Badger J.H."/>
            <person name="Madupu R."/>
            <person name="Ward N.L."/>
            <person name="Eisen J.A."/>
        </authorList>
    </citation>
    <scope>NUCLEOTIDE SEQUENCE [LARGE SCALE GENOMIC DNA]</scope>
    <source>
        <strain evidence="2">ATCC 27502 / DSM 5159 / P-2</strain>
    </source>
</reference>
<dbReference type="AlphaFoldDB" id="B9KXN5"/>
<dbReference type="KEGG" id="tro:trd_0222"/>
<sequence length="49" mass="5668">MPEPMRAGSRSGDDLEDGRMWGVTRVNDKGSCQGVTIPLRWMPSWYRRE</sequence>